<name>A0AAE1ATH8_9GAST</name>
<gene>
    <name evidence="1" type="ORF">RRG08_010129</name>
</gene>
<dbReference type="Proteomes" id="UP001283361">
    <property type="component" value="Unassembled WGS sequence"/>
</dbReference>
<keyword evidence="2" id="KW-1185">Reference proteome</keyword>
<comment type="caution">
    <text evidence="1">The sequence shown here is derived from an EMBL/GenBank/DDBJ whole genome shotgun (WGS) entry which is preliminary data.</text>
</comment>
<sequence length="213" mass="23321">MARLLGLSCHRSVSSSPDRILDSPQLAVSSHQTSTMKLLSTLALLVCLGNTLAIKCPNGRDFSAVTFDAVNFTPGVSYHDMANGMALYENQLDSGAQLMVVGTGHAYVKSADGSCVKYLNAFENIQTSEFLSYTDRAGVARSGVIQTVTELAVRFLVNDESCFTEFTHASYAGKLKWAYFFNDQKDLTAAEKKHIEDVHKEFQAADCPTQNWS</sequence>
<reference evidence="1" key="1">
    <citation type="journal article" date="2023" name="G3 (Bethesda)">
        <title>A reference genome for the long-term kleptoplast-retaining sea slug Elysia crispata morphotype clarki.</title>
        <authorList>
            <person name="Eastman K.E."/>
            <person name="Pendleton A.L."/>
            <person name="Shaikh M.A."/>
            <person name="Suttiyut T."/>
            <person name="Ogas R."/>
            <person name="Tomko P."/>
            <person name="Gavelis G."/>
            <person name="Widhalm J.R."/>
            <person name="Wisecaver J.H."/>
        </authorList>
    </citation>
    <scope>NUCLEOTIDE SEQUENCE</scope>
    <source>
        <strain evidence="1">ECLA1</strain>
    </source>
</reference>
<proteinExistence type="predicted"/>
<protein>
    <submittedName>
        <fullName evidence="1">Uncharacterized protein</fullName>
    </submittedName>
</protein>
<dbReference type="AlphaFoldDB" id="A0AAE1ATH8"/>
<evidence type="ECO:0000313" key="1">
    <source>
        <dbReference type="EMBL" id="KAK3792507.1"/>
    </source>
</evidence>
<dbReference type="EMBL" id="JAWDGP010001370">
    <property type="protein sequence ID" value="KAK3792507.1"/>
    <property type="molecule type" value="Genomic_DNA"/>
</dbReference>
<evidence type="ECO:0000313" key="2">
    <source>
        <dbReference type="Proteomes" id="UP001283361"/>
    </source>
</evidence>
<accession>A0AAE1ATH8</accession>
<organism evidence="1 2">
    <name type="scientific">Elysia crispata</name>
    <name type="common">lettuce slug</name>
    <dbReference type="NCBI Taxonomy" id="231223"/>
    <lineage>
        <taxon>Eukaryota</taxon>
        <taxon>Metazoa</taxon>
        <taxon>Spiralia</taxon>
        <taxon>Lophotrochozoa</taxon>
        <taxon>Mollusca</taxon>
        <taxon>Gastropoda</taxon>
        <taxon>Heterobranchia</taxon>
        <taxon>Euthyneura</taxon>
        <taxon>Panpulmonata</taxon>
        <taxon>Sacoglossa</taxon>
        <taxon>Placobranchoidea</taxon>
        <taxon>Plakobranchidae</taxon>
        <taxon>Elysia</taxon>
    </lineage>
</organism>